<feature type="region of interest" description="Disordered" evidence="7">
    <location>
        <begin position="1"/>
        <end position="53"/>
    </location>
</feature>
<comment type="similarity">
    <text evidence="2 5">Belongs to the HSF family.</text>
</comment>
<dbReference type="Pfam" id="PF00447">
    <property type="entry name" value="HSF_DNA-bind"/>
    <property type="match status" value="1"/>
</dbReference>
<organism evidence="9 10">
    <name type="scientific">Apiospora arundinis</name>
    <dbReference type="NCBI Taxonomy" id="335852"/>
    <lineage>
        <taxon>Eukaryota</taxon>
        <taxon>Fungi</taxon>
        <taxon>Dikarya</taxon>
        <taxon>Ascomycota</taxon>
        <taxon>Pezizomycotina</taxon>
        <taxon>Sordariomycetes</taxon>
        <taxon>Xylariomycetidae</taxon>
        <taxon>Amphisphaeriales</taxon>
        <taxon>Apiosporaceae</taxon>
        <taxon>Apiospora</taxon>
    </lineage>
</organism>
<dbReference type="InterPro" id="IPR036388">
    <property type="entry name" value="WH-like_DNA-bd_sf"/>
</dbReference>
<gene>
    <name evidence="9" type="ORF">PGQ11_002777</name>
</gene>
<feature type="region of interest" description="Disordered" evidence="7">
    <location>
        <begin position="431"/>
        <end position="452"/>
    </location>
</feature>
<evidence type="ECO:0000256" key="4">
    <source>
        <dbReference type="ARBA" id="ARBA00023242"/>
    </source>
</evidence>
<comment type="caution">
    <text evidence="9">The sequence shown here is derived from an EMBL/GenBank/DDBJ whole genome shotgun (WGS) entry which is preliminary data.</text>
</comment>
<dbReference type="Gene3D" id="1.10.10.10">
    <property type="entry name" value="Winged helix-like DNA-binding domain superfamily/Winged helix DNA-binding domain"/>
    <property type="match status" value="1"/>
</dbReference>
<dbReference type="PANTHER" id="PTHR10015">
    <property type="entry name" value="HEAT SHOCK TRANSCRIPTION FACTOR"/>
    <property type="match status" value="1"/>
</dbReference>
<dbReference type="Proteomes" id="UP001390339">
    <property type="component" value="Unassembled WGS sequence"/>
</dbReference>
<feature type="region of interest" description="Disordered" evidence="7">
    <location>
        <begin position="567"/>
        <end position="600"/>
    </location>
</feature>
<dbReference type="PRINTS" id="PR00056">
    <property type="entry name" value="HSFDOMAIN"/>
</dbReference>
<keyword evidence="3" id="KW-0238">DNA-binding</keyword>
<feature type="region of interest" description="Disordered" evidence="7">
    <location>
        <begin position="464"/>
        <end position="516"/>
    </location>
</feature>
<feature type="compositionally biased region" description="Polar residues" evidence="7">
    <location>
        <begin position="1"/>
        <end position="21"/>
    </location>
</feature>
<evidence type="ECO:0000256" key="5">
    <source>
        <dbReference type="RuleBase" id="RU004020"/>
    </source>
</evidence>
<feature type="compositionally biased region" description="Polar residues" evidence="7">
    <location>
        <begin position="503"/>
        <end position="516"/>
    </location>
</feature>
<comment type="subcellular location">
    <subcellularLocation>
        <location evidence="1">Nucleus</location>
    </subcellularLocation>
</comment>
<feature type="coiled-coil region" evidence="6">
    <location>
        <begin position="615"/>
        <end position="646"/>
    </location>
</feature>
<feature type="coiled-coil region" evidence="6">
    <location>
        <begin position="144"/>
        <end position="171"/>
    </location>
</feature>
<evidence type="ECO:0000256" key="7">
    <source>
        <dbReference type="SAM" id="MobiDB-lite"/>
    </source>
</evidence>
<keyword evidence="6" id="KW-0175">Coiled coil</keyword>
<feature type="compositionally biased region" description="Polar residues" evidence="7">
    <location>
        <begin position="438"/>
        <end position="450"/>
    </location>
</feature>
<feature type="compositionally biased region" description="Polar residues" evidence="7">
    <location>
        <begin position="726"/>
        <end position="738"/>
    </location>
</feature>
<evidence type="ECO:0000313" key="10">
    <source>
        <dbReference type="Proteomes" id="UP001390339"/>
    </source>
</evidence>
<feature type="domain" description="HSF-type DNA-binding" evidence="8">
    <location>
        <begin position="171"/>
        <end position="278"/>
    </location>
</feature>
<dbReference type="SUPFAM" id="SSF46785">
    <property type="entry name" value="Winged helix' DNA-binding domain"/>
    <property type="match status" value="1"/>
</dbReference>
<reference evidence="9 10" key="1">
    <citation type="journal article" date="2024" name="IMA Fungus">
        <title>Apiospora arundinis, a panoply of carbohydrate-active enzymes and secondary metabolites.</title>
        <authorList>
            <person name="Sorensen T."/>
            <person name="Petersen C."/>
            <person name="Muurmann A.T."/>
            <person name="Christiansen J.V."/>
            <person name="Brundto M.L."/>
            <person name="Overgaard C.K."/>
            <person name="Boysen A.T."/>
            <person name="Wollenberg R.D."/>
            <person name="Larsen T.O."/>
            <person name="Sorensen J.L."/>
            <person name="Nielsen K.L."/>
            <person name="Sondergaard T.E."/>
        </authorList>
    </citation>
    <scope>NUCLEOTIDE SEQUENCE [LARGE SCALE GENOMIC DNA]</scope>
    <source>
        <strain evidence="9 10">AAU 773</strain>
    </source>
</reference>
<dbReference type="EMBL" id="JAPCWZ010000003">
    <property type="protein sequence ID" value="KAK8872263.1"/>
    <property type="molecule type" value="Genomic_DNA"/>
</dbReference>
<evidence type="ECO:0000256" key="2">
    <source>
        <dbReference type="ARBA" id="ARBA00006403"/>
    </source>
</evidence>
<dbReference type="PANTHER" id="PTHR10015:SF427">
    <property type="entry name" value="HEAT SHOCK FACTOR PROTEIN"/>
    <property type="match status" value="1"/>
</dbReference>
<dbReference type="InterPro" id="IPR036390">
    <property type="entry name" value="WH_DNA-bd_sf"/>
</dbReference>
<proteinExistence type="inferred from homology"/>
<evidence type="ECO:0000256" key="3">
    <source>
        <dbReference type="ARBA" id="ARBA00023125"/>
    </source>
</evidence>
<evidence type="ECO:0000256" key="6">
    <source>
        <dbReference type="SAM" id="Coils"/>
    </source>
</evidence>
<feature type="region of interest" description="Disordered" evidence="7">
    <location>
        <begin position="717"/>
        <end position="763"/>
    </location>
</feature>
<protein>
    <submittedName>
        <fullName evidence="9">Heat-shock transcription factor-1</fullName>
    </submittedName>
</protein>
<keyword evidence="10" id="KW-1185">Reference proteome</keyword>
<evidence type="ECO:0000313" key="9">
    <source>
        <dbReference type="EMBL" id="KAK8872263.1"/>
    </source>
</evidence>
<keyword evidence="4" id="KW-0539">Nucleus</keyword>
<accession>A0ABR2J312</accession>
<sequence length="763" mass="83950">MLQTRLPPSQYMHSMNVSMSLPNPRKRPAPGSAAASAMPQHQQQTYNPPTSMPDPMNGWNRSNVNNFMENSSNILNPCGILSPPTQAQFNPSGTPGTTPSTALVQRGNNNQLVVTNHNFNTQQNDVWGSYGDESLVPQQNSNNTAEEHNNIEVLEERAQRAKRESQAKRKQIPPFVQKLNSFLEESKNTKLIRWSEKGDSFIVLDEDEFAKILIPELFKHNNYASFVRQLNMYGFHKKFGLSDNSMKASERKNKSPSEYYNPYFRRGHPNLLWLINKPKSGNAKKRSSKRLVEADGDSDEDGVIMDEAVNQTFTPQAPSTRALPAPESGPLQKKDLALVCDQMQNLQQQQQAIAMQINCFQNQHRQLAGQAKLFQDMHSRHENSINAILTFLANVFRKPLEEHGVVNNVNDLFAGIIPNLNMPLGQQQQSSVVDLSDWEQQQPAQSTAMSTPAKRALRLLPSYPQQGIPLKQPPSAGATPPPYSNSQQPPMGTVTELFDQPTDAANTPTYMGQNCQPNAQEGMMRIMQDVNTNAGKGDSSVDLPNLGANASNSMTDDQKNCMLNLISGAQSNSGSSPAATFGSHPQGSASPSVPTSAGSAISPVLRSAAAFPPPNVQEMNRTQEEIEQLQKLQEEEGEQIDQLNNVLGPYSPAGKIPGPEDSNNANYFPDYFDLFLDSNAYHIDGPTNDFDFGTGANDTVHFDPLNDPLLTHDFGGGGLNDGSRIMETNTPSHNSPSPNGIEEIPREPMVDSPGCAHKRQRKG</sequence>
<dbReference type="InterPro" id="IPR000232">
    <property type="entry name" value="HSF_DNA-bd"/>
</dbReference>
<evidence type="ECO:0000256" key="1">
    <source>
        <dbReference type="ARBA" id="ARBA00004123"/>
    </source>
</evidence>
<dbReference type="SMART" id="SM00415">
    <property type="entry name" value="HSF"/>
    <property type="match status" value="1"/>
</dbReference>
<feature type="region of interest" description="Disordered" evidence="7">
    <location>
        <begin position="532"/>
        <end position="552"/>
    </location>
</feature>
<evidence type="ECO:0000259" key="8">
    <source>
        <dbReference type="SMART" id="SM00415"/>
    </source>
</evidence>
<feature type="compositionally biased region" description="Polar residues" evidence="7">
    <location>
        <begin position="39"/>
        <end position="49"/>
    </location>
</feature>
<name>A0ABR2J312_9PEZI</name>
<feature type="compositionally biased region" description="Polar residues" evidence="7">
    <location>
        <begin position="567"/>
        <end position="599"/>
    </location>
</feature>